<reference evidence="1" key="1">
    <citation type="submission" date="2023-02" db="EMBL/GenBank/DDBJ databases">
        <title>Genome of toxic invasive species Heracleum sosnowskyi carries increased number of genes despite the absence of recent whole-genome duplications.</title>
        <authorList>
            <person name="Schelkunov M."/>
            <person name="Shtratnikova V."/>
            <person name="Makarenko M."/>
            <person name="Klepikova A."/>
            <person name="Omelchenko D."/>
            <person name="Novikova G."/>
            <person name="Obukhova E."/>
            <person name="Bogdanov V."/>
            <person name="Penin A."/>
            <person name="Logacheva M."/>
        </authorList>
    </citation>
    <scope>NUCLEOTIDE SEQUENCE</scope>
    <source>
        <strain evidence="1">Hsosn_3</strain>
        <tissue evidence="1">Leaf</tissue>
    </source>
</reference>
<protein>
    <submittedName>
        <fullName evidence="1">Uncharacterized protein</fullName>
    </submittedName>
</protein>
<dbReference type="Proteomes" id="UP001237642">
    <property type="component" value="Unassembled WGS sequence"/>
</dbReference>
<evidence type="ECO:0000313" key="2">
    <source>
        <dbReference type="Proteomes" id="UP001237642"/>
    </source>
</evidence>
<accession>A0AAD8GNL8</accession>
<dbReference type="Gene3D" id="2.40.50.140">
    <property type="entry name" value="Nucleic acid-binding proteins"/>
    <property type="match status" value="1"/>
</dbReference>
<proteinExistence type="predicted"/>
<organism evidence="1 2">
    <name type="scientific">Heracleum sosnowskyi</name>
    <dbReference type="NCBI Taxonomy" id="360622"/>
    <lineage>
        <taxon>Eukaryota</taxon>
        <taxon>Viridiplantae</taxon>
        <taxon>Streptophyta</taxon>
        <taxon>Embryophyta</taxon>
        <taxon>Tracheophyta</taxon>
        <taxon>Spermatophyta</taxon>
        <taxon>Magnoliopsida</taxon>
        <taxon>eudicotyledons</taxon>
        <taxon>Gunneridae</taxon>
        <taxon>Pentapetalae</taxon>
        <taxon>asterids</taxon>
        <taxon>campanulids</taxon>
        <taxon>Apiales</taxon>
        <taxon>Apiaceae</taxon>
        <taxon>Apioideae</taxon>
        <taxon>apioid superclade</taxon>
        <taxon>Tordylieae</taxon>
        <taxon>Tordyliinae</taxon>
        <taxon>Heracleum</taxon>
    </lineage>
</organism>
<keyword evidence="2" id="KW-1185">Reference proteome</keyword>
<gene>
    <name evidence="1" type="ORF">POM88_053651</name>
</gene>
<dbReference type="InterPro" id="IPR012340">
    <property type="entry name" value="NA-bd_OB-fold"/>
</dbReference>
<dbReference type="AlphaFoldDB" id="A0AAD8GNL8"/>
<name>A0AAD8GNL8_9APIA</name>
<sequence>MPIEDRVNVDDDVEDNDVVKADAVDADFDNFDPLDMNIEAHPANSVCDTEDVAADQATLVIDESMATHTEILSVTNQIPELGEEVDQEAKSVSSEKIIETAVEKDEATAENQEEDVLVEHSAQNAVLAEEEVAECPRTVPHPDKRYKLNVVASDSSGGLEIILGDREVRTLIGKRARDLYDEVKKNQSLPADLQQIRKKDYTVVLRIREINVVHHFQVYWAANICSGFFKPIQQTDETMNDPQTSNSQVTSSTYNLQGLSDLNFQSS</sequence>
<dbReference type="EMBL" id="JAUIZM010000019">
    <property type="protein sequence ID" value="KAK1352147.1"/>
    <property type="molecule type" value="Genomic_DNA"/>
</dbReference>
<comment type="caution">
    <text evidence="1">The sequence shown here is derived from an EMBL/GenBank/DDBJ whole genome shotgun (WGS) entry which is preliminary data.</text>
</comment>
<dbReference type="SUPFAM" id="SSF50249">
    <property type="entry name" value="Nucleic acid-binding proteins"/>
    <property type="match status" value="1"/>
</dbReference>
<reference evidence="1" key="2">
    <citation type="submission" date="2023-05" db="EMBL/GenBank/DDBJ databases">
        <authorList>
            <person name="Schelkunov M.I."/>
        </authorList>
    </citation>
    <scope>NUCLEOTIDE SEQUENCE</scope>
    <source>
        <strain evidence="1">Hsosn_3</strain>
        <tissue evidence="1">Leaf</tissue>
    </source>
</reference>
<evidence type="ECO:0000313" key="1">
    <source>
        <dbReference type="EMBL" id="KAK1352147.1"/>
    </source>
</evidence>